<dbReference type="Gene3D" id="3.40.50.790">
    <property type="match status" value="1"/>
</dbReference>
<keyword evidence="3 9" id="KW-0699">rRNA-binding</keyword>
<protein>
    <recommendedName>
        <fullName evidence="8 9">Large ribosomal subunit protein uL1</fullName>
    </recommendedName>
</protein>
<dbReference type="GO" id="GO:0015934">
    <property type="term" value="C:large ribosomal subunit"/>
    <property type="evidence" value="ECO:0007669"/>
    <property type="project" value="InterPro"/>
</dbReference>
<dbReference type="CDD" id="cd00403">
    <property type="entry name" value="Ribosomal_L1"/>
    <property type="match status" value="1"/>
</dbReference>
<dbReference type="Pfam" id="PF00687">
    <property type="entry name" value="Ribosomal_L1"/>
    <property type="match status" value="1"/>
</dbReference>
<evidence type="ECO:0000313" key="11">
    <source>
        <dbReference type="EMBL" id="VWL85444.1"/>
    </source>
</evidence>
<dbReference type="HAMAP" id="MF_01318_B">
    <property type="entry name" value="Ribosomal_uL1_B"/>
    <property type="match status" value="1"/>
</dbReference>
<dbReference type="GO" id="GO:0000049">
    <property type="term" value="F:tRNA binding"/>
    <property type="evidence" value="ECO:0007669"/>
    <property type="project" value="UniProtKB-KW"/>
</dbReference>
<dbReference type="NCBIfam" id="TIGR01169">
    <property type="entry name" value="rplA_bact"/>
    <property type="match status" value="1"/>
</dbReference>
<proteinExistence type="inferred from homology"/>
<dbReference type="InterPro" id="IPR023673">
    <property type="entry name" value="Ribosomal_uL1_CS"/>
</dbReference>
<comment type="function">
    <text evidence="9">Binds directly to 23S rRNA. The L1 stalk is quite mobile in the ribosome, and is involved in E site tRNA release.</text>
</comment>
<organism evidence="11 12">
    <name type="scientific">Oceanivirga miroungae</name>
    <dbReference type="NCBI Taxonomy" id="1130046"/>
    <lineage>
        <taxon>Bacteria</taxon>
        <taxon>Fusobacteriati</taxon>
        <taxon>Fusobacteriota</taxon>
        <taxon>Fusobacteriia</taxon>
        <taxon>Fusobacteriales</taxon>
        <taxon>Leptotrichiaceae</taxon>
        <taxon>Oceanivirga</taxon>
    </lineage>
</organism>
<evidence type="ECO:0000256" key="9">
    <source>
        <dbReference type="HAMAP-Rule" id="MF_01318"/>
    </source>
</evidence>
<dbReference type="GO" id="GO:0006412">
    <property type="term" value="P:translation"/>
    <property type="evidence" value="ECO:0007669"/>
    <property type="project" value="UniProtKB-UniRule"/>
</dbReference>
<evidence type="ECO:0000256" key="1">
    <source>
        <dbReference type="ARBA" id="ARBA00010531"/>
    </source>
</evidence>
<evidence type="ECO:0000256" key="5">
    <source>
        <dbReference type="ARBA" id="ARBA00022884"/>
    </source>
</evidence>
<evidence type="ECO:0000256" key="4">
    <source>
        <dbReference type="ARBA" id="ARBA00022845"/>
    </source>
</evidence>
<keyword evidence="2 9" id="KW-0678">Repressor</keyword>
<dbReference type="GO" id="GO:0003735">
    <property type="term" value="F:structural constituent of ribosome"/>
    <property type="evidence" value="ECO:0007669"/>
    <property type="project" value="InterPro"/>
</dbReference>
<dbReference type="InterPro" id="IPR023674">
    <property type="entry name" value="Ribosomal_uL1-like"/>
</dbReference>
<evidence type="ECO:0000256" key="10">
    <source>
        <dbReference type="RuleBase" id="RU000659"/>
    </source>
</evidence>
<dbReference type="PANTHER" id="PTHR36427:SF3">
    <property type="entry name" value="LARGE RIBOSOMAL SUBUNIT PROTEIN UL1M"/>
    <property type="match status" value="1"/>
</dbReference>
<dbReference type="FunFam" id="3.40.50.790:FF:000001">
    <property type="entry name" value="50S ribosomal protein L1"/>
    <property type="match status" value="1"/>
</dbReference>
<dbReference type="AlphaFoldDB" id="A0A6I8ME16"/>
<evidence type="ECO:0000256" key="2">
    <source>
        <dbReference type="ARBA" id="ARBA00022491"/>
    </source>
</evidence>
<comment type="subunit">
    <text evidence="9">Part of the 50S ribosomal subunit.</text>
</comment>
<gene>
    <name evidence="9" type="primary">rplA</name>
    <name evidence="11" type="ORF">OMES3154_00730</name>
</gene>
<evidence type="ECO:0000256" key="7">
    <source>
        <dbReference type="ARBA" id="ARBA00023274"/>
    </source>
</evidence>
<dbReference type="InterPro" id="IPR016095">
    <property type="entry name" value="Ribosomal_uL1_3-a/b-sand"/>
</dbReference>
<dbReference type="GO" id="GO:0006417">
    <property type="term" value="P:regulation of translation"/>
    <property type="evidence" value="ECO:0007669"/>
    <property type="project" value="UniProtKB-KW"/>
</dbReference>
<evidence type="ECO:0000256" key="3">
    <source>
        <dbReference type="ARBA" id="ARBA00022730"/>
    </source>
</evidence>
<comment type="function">
    <text evidence="9">Protein L1 is also a translational repressor protein, it controls the translation of the L11 operon by binding to its mRNA.</text>
</comment>
<keyword evidence="6 9" id="KW-0689">Ribosomal protein</keyword>
<keyword evidence="4 9" id="KW-0810">Translation regulation</keyword>
<dbReference type="SUPFAM" id="SSF56808">
    <property type="entry name" value="Ribosomal protein L1"/>
    <property type="match status" value="1"/>
</dbReference>
<dbReference type="InterPro" id="IPR002143">
    <property type="entry name" value="Ribosomal_uL1"/>
</dbReference>
<dbReference type="Gene3D" id="3.30.190.20">
    <property type="match status" value="1"/>
</dbReference>
<dbReference type="InterPro" id="IPR028364">
    <property type="entry name" value="Ribosomal_uL1/biogenesis"/>
</dbReference>
<keyword evidence="7 9" id="KW-0687">Ribonucleoprotein</keyword>
<reference evidence="11 12" key="1">
    <citation type="submission" date="2019-10" db="EMBL/GenBank/DDBJ databases">
        <authorList>
            <person name="Blom J."/>
        </authorList>
    </citation>
    <scope>NUCLEOTIDE SEQUENCE [LARGE SCALE GENOMIC DNA]</scope>
    <source>
        <strain evidence="11 12">ES3154-GLU</strain>
    </source>
</reference>
<keyword evidence="5 9" id="KW-0694">RNA-binding</keyword>
<comment type="similarity">
    <text evidence="1 9 10">Belongs to the universal ribosomal protein uL1 family.</text>
</comment>
<evidence type="ECO:0000256" key="6">
    <source>
        <dbReference type="ARBA" id="ARBA00022980"/>
    </source>
</evidence>
<dbReference type="PROSITE" id="PS01199">
    <property type="entry name" value="RIBOSOMAL_L1"/>
    <property type="match status" value="1"/>
</dbReference>
<keyword evidence="12" id="KW-1185">Reference proteome</keyword>
<evidence type="ECO:0000313" key="12">
    <source>
        <dbReference type="Proteomes" id="UP000419017"/>
    </source>
</evidence>
<name>A0A6I8ME16_9FUSO</name>
<evidence type="ECO:0000256" key="8">
    <source>
        <dbReference type="ARBA" id="ARBA00035241"/>
    </source>
</evidence>
<dbReference type="Proteomes" id="UP000419017">
    <property type="component" value="Unassembled WGS sequence"/>
</dbReference>
<accession>A0A6I8ME16</accession>
<dbReference type="PANTHER" id="PTHR36427">
    <property type="entry name" value="54S RIBOSOMAL PROTEIN L1, MITOCHONDRIAL"/>
    <property type="match status" value="1"/>
</dbReference>
<keyword evidence="9" id="KW-0820">tRNA-binding</keyword>
<sequence>MTTEEDKLMAKRGKRYEEISQKVDKTKIYTPEEALEVVFDTKSAKFVETVELAVKLGVDPRHADQQVRGTVILPHGTGKNVRVLAITSGENIQKALDAGADYAGDDEYIAKIGQGWFEFDIVIATPDMMPKLGRLGRVLGTKGLMPNPKSGTVTTDIAKTVEEFKKGKVAFKVDKLGSIHLPLGKVNFTKEAIEENFKTALKQIINLKPAAAKGQYLRTVAISLTMGPGIKIDPLLAGTFVTK</sequence>
<dbReference type="InterPro" id="IPR005878">
    <property type="entry name" value="Ribosom_uL1_bac-type"/>
</dbReference>
<dbReference type="GO" id="GO:0019843">
    <property type="term" value="F:rRNA binding"/>
    <property type="evidence" value="ECO:0007669"/>
    <property type="project" value="UniProtKB-UniRule"/>
</dbReference>
<dbReference type="PIRSF" id="PIRSF002155">
    <property type="entry name" value="Ribosomal_L1"/>
    <property type="match status" value="1"/>
</dbReference>
<dbReference type="EMBL" id="CABWIB010000001">
    <property type="protein sequence ID" value="VWL85444.1"/>
    <property type="molecule type" value="Genomic_DNA"/>
</dbReference>